<dbReference type="AlphaFoldDB" id="A0A8J6XHZ4"/>
<dbReference type="RefSeq" id="WP_190828394.1">
    <property type="nucleotide sequence ID" value="NZ_CAWPPI010000049.1"/>
</dbReference>
<evidence type="ECO:0000313" key="1">
    <source>
        <dbReference type="EMBL" id="MBD2773052.1"/>
    </source>
</evidence>
<protein>
    <submittedName>
        <fullName evidence="1">Uncharacterized protein</fullName>
    </submittedName>
</protein>
<dbReference type="EMBL" id="JACXAE010000049">
    <property type="protein sequence ID" value="MBD2773052.1"/>
    <property type="molecule type" value="Genomic_DNA"/>
</dbReference>
<dbReference type="Proteomes" id="UP000629098">
    <property type="component" value="Unassembled WGS sequence"/>
</dbReference>
<name>A0A8J6XHZ4_9CYAN</name>
<sequence length="67" mass="7566">MKTGELQRWRFIYGGVRESLNARLRDADGNYNSDKLPELYEIAVDGLSLSEDALHLKPKAAIEFEPG</sequence>
<gene>
    <name evidence="1" type="ORF">ICL16_13485</name>
</gene>
<organism evidence="1 2">
    <name type="scientific">Iningainema tapete BLCC-T55</name>
    <dbReference type="NCBI Taxonomy" id="2748662"/>
    <lineage>
        <taxon>Bacteria</taxon>
        <taxon>Bacillati</taxon>
        <taxon>Cyanobacteriota</taxon>
        <taxon>Cyanophyceae</taxon>
        <taxon>Nostocales</taxon>
        <taxon>Scytonemataceae</taxon>
        <taxon>Iningainema tapete</taxon>
    </lineage>
</organism>
<proteinExistence type="predicted"/>
<comment type="caution">
    <text evidence="1">The sequence shown here is derived from an EMBL/GenBank/DDBJ whole genome shotgun (WGS) entry which is preliminary data.</text>
</comment>
<reference evidence="1" key="1">
    <citation type="submission" date="2020-09" db="EMBL/GenBank/DDBJ databases">
        <title>Iningainema tapete sp. nov. (Scytonemataceae, Cyanobacteria) from greenhouses in central Florida (USA) produces two types of nodularin with biosynthetic potential for microcystin-LR and anabaenopeptins.</title>
        <authorList>
            <person name="Berthold D.E."/>
            <person name="Lefler F.W."/>
            <person name="Huang I.-S."/>
            <person name="Abdulla H."/>
            <person name="Zimba P.V."/>
            <person name="Laughinghouse H.D. IV."/>
        </authorList>
    </citation>
    <scope>NUCLEOTIDE SEQUENCE</scope>
    <source>
        <strain evidence="1">BLCCT55</strain>
    </source>
</reference>
<evidence type="ECO:0000313" key="2">
    <source>
        <dbReference type="Proteomes" id="UP000629098"/>
    </source>
</evidence>
<accession>A0A8J6XHZ4</accession>
<keyword evidence="2" id="KW-1185">Reference proteome</keyword>